<evidence type="ECO:0000313" key="1">
    <source>
        <dbReference type="EMBL" id="KAE9963947.1"/>
    </source>
</evidence>
<protein>
    <submittedName>
        <fullName evidence="1">Uncharacterized protein</fullName>
    </submittedName>
</protein>
<sequence>MSTNPKPALTKDQCKTLLHTLTFTTPQALLNTIHKHAAKSPPSTTERKILQASMYGNHLLIFWNEKNMIPNALALDSTNRAVQVTSAHETTSARQYETDDQAFEALLTHPGVVNLLTTLREHVTDLIDELKARGMKEPKRDFEG</sequence>
<dbReference type="Proteomes" id="UP000447873">
    <property type="component" value="Unassembled WGS sequence"/>
</dbReference>
<comment type="caution">
    <text evidence="1">The sequence shown here is derived from an EMBL/GenBank/DDBJ whole genome shotgun (WGS) entry which is preliminary data.</text>
</comment>
<dbReference type="EMBL" id="WNWS01000758">
    <property type="protein sequence ID" value="KAE9963947.1"/>
    <property type="molecule type" value="Genomic_DNA"/>
</dbReference>
<dbReference type="AlphaFoldDB" id="A0A8H3U5J8"/>
<proteinExistence type="predicted"/>
<name>A0A8H3U5J8_VENIN</name>
<evidence type="ECO:0000313" key="2">
    <source>
        <dbReference type="Proteomes" id="UP000447873"/>
    </source>
</evidence>
<accession>A0A8H3U5J8</accession>
<organism evidence="1 2">
    <name type="scientific">Venturia inaequalis</name>
    <name type="common">Apple scab fungus</name>
    <dbReference type="NCBI Taxonomy" id="5025"/>
    <lineage>
        <taxon>Eukaryota</taxon>
        <taxon>Fungi</taxon>
        <taxon>Dikarya</taxon>
        <taxon>Ascomycota</taxon>
        <taxon>Pezizomycotina</taxon>
        <taxon>Dothideomycetes</taxon>
        <taxon>Pleosporomycetidae</taxon>
        <taxon>Venturiales</taxon>
        <taxon>Venturiaceae</taxon>
        <taxon>Venturia</taxon>
    </lineage>
</organism>
<reference evidence="1 2" key="1">
    <citation type="submission" date="2018-12" db="EMBL/GenBank/DDBJ databases">
        <title>Venturia inaequalis Genome Resource.</title>
        <authorList>
            <person name="Lichtner F.J."/>
        </authorList>
    </citation>
    <scope>NUCLEOTIDE SEQUENCE [LARGE SCALE GENOMIC DNA]</scope>
    <source>
        <strain evidence="1 2">120213</strain>
    </source>
</reference>
<gene>
    <name evidence="1" type="ORF">EG328_010903</name>
</gene>